<evidence type="ECO:0000313" key="3">
    <source>
        <dbReference type="Proteomes" id="UP000826656"/>
    </source>
</evidence>
<dbReference type="PANTHER" id="PTHR31286:SF179">
    <property type="entry name" value="RNASE H TYPE-1 DOMAIN-CONTAINING PROTEIN"/>
    <property type="match status" value="1"/>
</dbReference>
<feature type="region of interest" description="Disordered" evidence="1">
    <location>
        <begin position="1"/>
        <end position="30"/>
    </location>
</feature>
<dbReference type="PANTHER" id="PTHR31286">
    <property type="entry name" value="GLYCINE-RICH CELL WALL STRUCTURAL PROTEIN 1.8-LIKE"/>
    <property type="match status" value="1"/>
</dbReference>
<dbReference type="EMBL" id="JAIVGD010000019">
    <property type="protein sequence ID" value="KAH0749242.1"/>
    <property type="molecule type" value="Genomic_DNA"/>
</dbReference>
<evidence type="ECO:0008006" key="4">
    <source>
        <dbReference type="Google" id="ProtNLM"/>
    </source>
</evidence>
<accession>A0ABQ7UJU7</accession>
<protein>
    <recommendedName>
        <fullName evidence="4">DUF4283 domain-containing protein</fullName>
    </recommendedName>
</protein>
<keyword evidence="3" id="KW-1185">Reference proteome</keyword>
<feature type="compositionally biased region" description="Polar residues" evidence="1">
    <location>
        <begin position="17"/>
        <end position="30"/>
    </location>
</feature>
<evidence type="ECO:0000256" key="1">
    <source>
        <dbReference type="SAM" id="MobiDB-lite"/>
    </source>
</evidence>
<name>A0ABQ7UJU7_SOLTU</name>
<dbReference type="InterPro" id="IPR040256">
    <property type="entry name" value="At4g02000-like"/>
</dbReference>
<proteinExistence type="predicted"/>
<sequence length="172" mass="19360">MVASPSPQPMVMGEKNANPNTGRTYASSISENQQYTEKSLKLVSLLHGEPIVVFDSKDLETFITEDNLKYALIAKFSHGRPELPDLRKIFPQQLGFKDECNIGSIKFIGTVIPFRIQKWTHSFSPREETSITMQWISFPSLPCQYFARNALFSMASAVGQPLDVDRATNNKT</sequence>
<dbReference type="Proteomes" id="UP000826656">
    <property type="component" value="Unassembled WGS sequence"/>
</dbReference>
<organism evidence="2 3">
    <name type="scientific">Solanum tuberosum</name>
    <name type="common">Potato</name>
    <dbReference type="NCBI Taxonomy" id="4113"/>
    <lineage>
        <taxon>Eukaryota</taxon>
        <taxon>Viridiplantae</taxon>
        <taxon>Streptophyta</taxon>
        <taxon>Embryophyta</taxon>
        <taxon>Tracheophyta</taxon>
        <taxon>Spermatophyta</taxon>
        <taxon>Magnoliopsida</taxon>
        <taxon>eudicotyledons</taxon>
        <taxon>Gunneridae</taxon>
        <taxon>Pentapetalae</taxon>
        <taxon>asterids</taxon>
        <taxon>lamiids</taxon>
        <taxon>Solanales</taxon>
        <taxon>Solanaceae</taxon>
        <taxon>Solanoideae</taxon>
        <taxon>Solaneae</taxon>
        <taxon>Solanum</taxon>
    </lineage>
</organism>
<gene>
    <name evidence="2" type="ORF">KY290_028474</name>
</gene>
<evidence type="ECO:0000313" key="2">
    <source>
        <dbReference type="EMBL" id="KAH0749242.1"/>
    </source>
</evidence>
<reference evidence="2 3" key="1">
    <citation type="journal article" date="2021" name="bioRxiv">
        <title>Chromosome-scale and haplotype-resolved genome assembly of a tetraploid potato cultivar.</title>
        <authorList>
            <person name="Sun H."/>
            <person name="Jiao W.-B."/>
            <person name="Krause K."/>
            <person name="Campoy J.A."/>
            <person name="Goel M."/>
            <person name="Folz-Donahue K."/>
            <person name="Kukat C."/>
            <person name="Huettel B."/>
            <person name="Schneeberger K."/>
        </authorList>
    </citation>
    <scope>NUCLEOTIDE SEQUENCE [LARGE SCALE GENOMIC DNA]</scope>
    <source>
        <strain evidence="2">SolTubOtavaFocal</strain>
        <tissue evidence="2">Leaves</tissue>
    </source>
</reference>
<comment type="caution">
    <text evidence="2">The sequence shown here is derived from an EMBL/GenBank/DDBJ whole genome shotgun (WGS) entry which is preliminary data.</text>
</comment>